<keyword evidence="2" id="KW-0732">Signal</keyword>
<name>A0AAE1NFB8_9EUCA</name>
<evidence type="ECO:0000313" key="4">
    <source>
        <dbReference type="Proteomes" id="UP001292094"/>
    </source>
</evidence>
<dbReference type="Proteomes" id="UP001292094">
    <property type="component" value="Unassembled WGS sequence"/>
</dbReference>
<gene>
    <name evidence="3" type="ORF">Pmani_038858</name>
</gene>
<organism evidence="3 4">
    <name type="scientific">Petrolisthes manimaculis</name>
    <dbReference type="NCBI Taxonomy" id="1843537"/>
    <lineage>
        <taxon>Eukaryota</taxon>
        <taxon>Metazoa</taxon>
        <taxon>Ecdysozoa</taxon>
        <taxon>Arthropoda</taxon>
        <taxon>Crustacea</taxon>
        <taxon>Multicrustacea</taxon>
        <taxon>Malacostraca</taxon>
        <taxon>Eumalacostraca</taxon>
        <taxon>Eucarida</taxon>
        <taxon>Decapoda</taxon>
        <taxon>Pleocyemata</taxon>
        <taxon>Anomura</taxon>
        <taxon>Galatheoidea</taxon>
        <taxon>Porcellanidae</taxon>
        <taxon>Petrolisthes</taxon>
    </lineage>
</organism>
<proteinExistence type="predicted"/>
<feature type="region of interest" description="Disordered" evidence="1">
    <location>
        <begin position="25"/>
        <end position="62"/>
    </location>
</feature>
<sequence>MKFLTTLSLLLLVCTALCHHDQPHDNISAYEEDNNTTSAYEEDNTTTSSYEEDNNTTSSYEEDNNTTFAYEEDNNTTSAYEEDNNTTSALEENNTTLSQESNNTASALEENNSTLSPLDEANTTTIPLVEKARKLSTEQELNGKPSSKMVYEGCRTLIWFINQITLLLMNTPSVTNLTSHIETLQFSKYTVDQLNSIVSEELQGNFTVHRLVKQALSEMERQPKAGELCLEIYADEVESLQEVDNNRQSRTFSNKFLKDVVVAIRVTLQVIKKLVKSVLG</sequence>
<evidence type="ECO:0000256" key="1">
    <source>
        <dbReference type="SAM" id="MobiDB-lite"/>
    </source>
</evidence>
<feature type="chain" id="PRO_5042040177" evidence="2">
    <location>
        <begin position="19"/>
        <end position="280"/>
    </location>
</feature>
<comment type="caution">
    <text evidence="3">The sequence shown here is derived from an EMBL/GenBank/DDBJ whole genome shotgun (WGS) entry which is preliminary data.</text>
</comment>
<keyword evidence="4" id="KW-1185">Reference proteome</keyword>
<reference evidence="3" key="1">
    <citation type="submission" date="2023-11" db="EMBL/GenBank/DDBJ databases">
        <title>Genome assemblies of two species of porcelain crab, Petrolisthes cinctipes and Petrolisthes manimaculis (Anomura: Porcellanidae).</title>
        <authorList>
            <person name="Angst P."/>
        </authorList>
    </citation>
    <scope>NUCLEOTIDE SEQUENCE</scope>
    <source>
        <strain evidence="3">PB745_02</strain>
        <tissue evidence="3">Gill</tissue>
    </source>
</reference>
<feature type="region of interest" description="Disordered" evidence="1">
    <location>
        <begin position="92"/>
        <end position="122"/>
    </location>
</feature>
<feature type="signal peptide" evidence="2">
    <location>
        <begin position="1"/>
        <end position="18"/>
    </location>
</feature>
<dbReference type="EMBL" id="JAWZYT010006487">
    <property type="protein sequence ID" value="KAK4288100.1"/>
    <property type="molecule type" value="Genomic_DNA"/>
</dbReference>
<evidence type="ECO:0000313" key="3">
    <source>
        <dbReference type="EMBL" id="KAK4288100.1"/>
    </source>
</evidence>
<accession>A0AAE1NFB8</accession>
<protein>
    <submittedName>
        <fullName evidence="3">Uncharacterized protein</fullName>
    </submittedName>
</protein>
<evidence type="ECO:0000256" key="2">
    <source>
        <dbReference type="SAM" id="SignalP"/>
    </source>
</evidence>
<feature type="compositionally biased region" description="Acidic residues" evidence="1">
    <location>
        <begin position="30"/>
        <end position="62"/>
    </location>
</feature>
<dbReference type="AlphaFoldDB" id="A0AAE1NFB8"/>